<comment type="caution">
    <text evidence="1">The sequence shown here is derived from an EMBL/GenBank/DDBJ whole genome shotgun (WGS) entry which is preliminary data.</text>
</comment>
<name>A0A2T9XZK3_9FUNG</name>
<keyword evidence="2" id="KW-1185">Reference proteome</keyword>
<dbReference type="Proteomes" id="UP000245609">
    <property type="component" value="Unassembled WGS sequence"/>
</dbReference>
<organism evidence="1 2">
    <name type="scientific">Smittium megazygosporum</name>
    <dbReference type="NCBI Taxonomy" id="133381"/>
    <lineage>
        <taxon>Eukaryota</taxon>
        <taxon>Fungi</taxon>
        <taxon>Fungi incertae sedis</taxon>
        <taxon>Zoopagomycota</taxon>
        <taxon>Kickxellomycotina</taxon>
        <taxon>Harpellomycetes</taxon>
        <taxon>Harpellales</taxon>
        <taxon>Legeriomycetaceae</taxon>
        <taxon>Smittium</taxon>
    </lineage>
</organism>
<protein>
    <submittedName>
        <fullName evidence="1">Uncharacterized protein</fullName>
    </submittedName>
</protein>
<evidence type="ECO:0000313" key="2">
    <source>
        <dbReference type="Proteomes" id="UP000245609"/>
    </source>
</evidence>
<proteinExistence type="predicted"/>
<evidence type="ECO:0000313" key="1">
    <source>
        <dbReference type="EMBL" id="PVU85507.1"/>
    </source>
</evidence>
<sequence>MFKRIVSNPRVISQIRSAHSASGGPAPPDSGKWWKYTLGIFGLYVGFDTFVEHYKSKGEANPITSFIEQFARNPEIDVNILVDYDKKKQMLAEYRILAREENLEKPPPQNFRRFYYEHIPFANSPVYKGVDMSECEKYAVLRK</sequence>
<accession>A0A2T9XZK3</accession>
<reference evidence="1 2" key="1">
    <citation type="journal article" date="2018" name="MBio">
        <title>Comparative Genomics Reveals the Core Gene Toolbox for the Fungus-Insect Symbiosis.</title>
        <authorList>
            <person name="Wang Y."/>
            <person name="Stata M."/>
            <person name="Wang W."/>
            <person name="Stajich J.E."/>
            <person name="White M.M."/>
            <person name="Moncalvo J.M."/>
        </authorList>
    </citation>
    <scope>NUCLEOTIDE SEQUENCE [LARGE SCALE GENOMIC DNA]</scope>
    <source>
        <strain evidence="1 2">SC-DP-2</strain>
    </source>
</reference>
<gene>
    <name evidence="1" type="ORF">BB560_007001</name>
</gene>
<dbReference type="OrthoDB" id="5513815at2759"/>
<dbReference type="AlphaFoldDB" id="A0A2T9XZK3"/>
<dbReference type="EMBL" id="MBFS01003653">
    <property type="protein sequence ID" value="PVU85507.1"/>
    <property type="molecule type" value="Genomic_DNA"/>
</dbReference>